<dbReference type="Proteomes" id="UP000198970">
    <property type="component" value="Chromosome I"/>
</dbReference>
<dbReference type="EMBL" id="LT630003">
    <property type="protein sequence ID" value="SET92746.1"/>
    <property type="molecule type" value="Genomic_DNA"/>
</dbReference>
<organism evidence="1 2">
    <name type="scientific">Lacrimispora sphenoides JCM 1415</name>
    <dbReference type="NCBI Taxonomy" id="1297793"/>
    <lineage>
        <taxon>Bacteria</taxon>
        <taxon>Bacillati</taxon>
        <taxon>Bacillota</taxon>
        <taxon>Clostridia</taxon>
        <taxon>Lachnospirales</taxon>
        <taxon>Lachnospiraceae</taxon>
        <taxon>Lacrimispora</taxon>
    </lineage>
</organism>
<evidence type="ECO:0000313" key="2">
    <source>
        <dbReference type="Proteomes" id="UP000198970"/>
    </source>
</evidence>
<protein>
    <submittedName>
        <fullName evidence="1">Uncharacterized protein</fullName>
    </submittedName>
</protein>
<keyword evidence="2" id="KW-1185">Reference proteome</keyword>
<proteinExistence type="predicted"/>
<reference evidence="1 2" key="1">
    <citation type="submission" date="2016-10" db="EMBL/GenBank/DDBJ databases">
        <authorList>
            <person name="Varghese N."/>
            <person name="Submissions S."/>
        </authorList>
    </citation>
    <scope>NUCLEOTIDE SEQUENCE [LARGE SCALE GENOMIC DNA]</scope>
    <source>
        <strain evidence="1 2">ATCC 19403</strain>
    </source>
</reference>
<accession>A0ABY1CCY0</accession>
<name>A0ABY1CCY0_9FIRM</name>
<gene>
    <name evidence="1" type="ORF">SAMN02745906_3080</name>
</gene>
<evidence type="ECO:0000313" key="1">
    <source>
        <dbReference type="EMBL" id="SET92746.1"/>
    </source>
</evidence>
<sequence length="121" mass="14285">MKNMSMWAYFSAFCILPQTLNTMLSNCKKKYTNHSKWSGQKEDLPLGVRHNVSMKKYYSVIKLRGTNNVIKLAYRDTSEEAFAEYKMMKQADILVMAAKYKNKIPKHINKNKLRLGRKMRR</sequence>
<dbReference type="RefSeq" id="WP_147297067.1">
    <property type="nucleotide sequence ID" value="NZ_LT630003.1"/>
</dbReference>